<name>A0A0R1KR22_9LACO</name>
<organism evidence="2 3">
    <name type="scientific">Companilactobacillus bobalius DSM 19674</name>
    <dbReference type="NCBI Taxonomy" id="1423788"/>
    <lineage>
        <taxon>Bacteria</taxon>
        <taxon>Bacillati</taxon>
        <taxon>Bacillota</taxon>
        <taxon>Bacilli</taxon>
        <taxon>Lactobacillales</taxon>
        <taxon>Lactobacillaceae</taxon>
        <taxon>Companilactobacillus</taxon>
        <taxon>Companilactobacillus bobalius</taxon>
    </lineage>
</organism>
<dbReference type="InterPro" id="IPR002178">
    <property type="entry name" value="PTS_EIIA_type-2_dom"/>
</dbReference>
<dbReference type="PATRIC" id="fig|1423788.3.peg.56"/>
<dbReference type="EMBL" id="AZDY01000041">
    <property type="protein sequence ID" value="KRK81751.1"/>
    <property type="molecule type" value="Genomic_DNA"/>
</dbReference>
<dbReference type="InterPro" id="IPR016152">
    <property type="entry name" value="PTrfase/Anion_transptr"/>
</dbReference>
<protein>
    <recommendedName>
        <fullName evidence="1">PTS EIIA type-2 domain-containing protein</fullName>
    </recommendedName>
</protein>
<evidence type="ECO:0000313" key="2">
    <source>
        <dbReference type="EMBL" id="KRK81751.1"/>
    </source>
</evidence>
<dbReference type="OrthoDB" id="2334832at2"/>
<gene>
    <name evidence="2" type="ORF">FC78_GL000049</name>
</gene>
<dbReference type="Gene3D" id="3.40.930.10">
    <property type="entry name" value="Mannitol-specific EII, Chain A"/>
    <property type="match status" value="1"/>
</dbReference>
<evidence type="ECO:0000259" key="1">
    <source>
        <dbReference type="Pfam" id="PF00359"/>
    </source>
</evidence>
<reference evidence="2 3" key="1">
    <citation type="journal article" date="2015" name="Genome Announc.">
        <title>Expanding the biotechnology potential of lactobacilli through comparative genomics of 213 strains and associated genera.</title>
        <authorList>
            <person name="Sun Z."/>
            <person name="Harris H.M."/>
            <person name="McCann A."/>
            <person name="Guo C."/>
            <person name="Argimon S."/>
            <person name="Zhang W."/>
            <person name="Yang X."/>
            <person name="Jeffery I.B."/>
            <person name="Cooney J.C."/>
            <person name="Kagawa T.F."/>
            <person name="Liu W."/>
            <person name="Song Y."/>
            <person name="Salvetti E."/>
            <person name="Wrobel A."/>
            <person name="Rasinkangas P."/>
            <person name="Parkhill J."/>
            <person name="Rea M.C."/>
            <person name="O'Sullivan O."/>
            <person name="Ritari J."/>
            <person name="Douillard F.P."/>
            <person name="Paul Ross R."/>
            <person name="Yang R."/>
            <person name="Briner A.E."/>
            <person name="Felis G.E."/>
            <person name="de Vos W.M."/>
            <person name="Barrangou R."/>
            <person name="Klaenhammer T.R."/>
            <person name="Caufield P.W."/>
            <person name="Cui Y."/>
            <person name="Zhang H."/>
            <person name="O'Toole P.W."/>
        </authorList>
    </citation>
    <scope>NUCLEOTIDE SEQUENCE [LARGE SCALE GENOMIC DNA]</scope>
    <source>
        <strain evidence="2 3">DSM 19674</strain>
    </source>
</reference>
<feature type="domain" description="PTS EIIA type-2" evidence="1">
    <location>
        <begin position="3"/>
        <end position="128"/>
    </location>
</feature>
<evidence type="ECO:0000313" key="3">
    <source>
        <dbReference type="Proteomes" id="UP000051515"/>
    </source>
</evidence>
<keyword evidence="3" id="KW-1185">Reference proteome</keyword>
<dbReference type="STRING" id="1423788.FC78_GL000049"/>
<dbReference type="Pfam" id="PF00359">
    <property type="entry name" value="PTS_EIIA_2"/>
    <property type="match status" value="1"/>
</dbReference>
<dbReference type="Proteomes" id="UP000051515">
    <property type="component" value="Unassembled WGS sequence"/>
</dbReference>
<sequence length="130" mass="14996">MFKYNYFQIDNVDSKQELNQFISKKVEALYNIGAESVLSKITEREKLGSVEIGTNFDLPHIEYSGQEQGIILVNYKINHYYATSLFIILNVVYLDKDLGEFLNRILNDAGLDKLRNCRNINDLQRIVEGG</sequence>
<proteinExistence type="predicted"/>
<dbReference type="SUPFAM" id="SSF55804">
    <property type="entry name" value="Phoshotransferase/anion transport protein"/>
    <property type="match status" value="1"/>
</dbReference>
<comment type="caution">
    <text evidence="2">The sequence shown here is derived from an EMBL/GenBank/DDBJ whole genome shotgun (WGS) entry which is preliminary data.</text>
</comment>
<dbReference type="RefSeq" id="WP_056954076.1">
    <property type="nucleotide sequence ID" value="NZ_AZDY01000041.1"/>
</dbReference>
<accession>A0A0R1KR22</accession>
<dbReference type="AlphaFoldDB" id="A0A0R1KR22"/>